<evidence type="ECO:0000313" key="6">
    <source>
        <dbReference type="EMBL" id="AGS52284.1"/>
    </source>
</evidence>
<dbReference type="GO" id="GO:0000272">
    <property type="term" value="P:polysaccharide catabolic process"/>
    <property type="evidence" value="ECO:0007669"/>
    <property type="project" value="InterPro"/>
</dbReference>
<reference evidence="6" key="1">
    <citation type="submission" date="2012-03" db="EMBL/GenBank/DDBJ databases">
        <title>Functional metagenomics reveals considerable lignocellulase gene clusters in the gut microbiome of a wood-feeding higher termite.</title>
        <authorList>
            <person name="Liu N."/>
        </authorList>
    </citation>
    <scope>NUCLEOTIDE SEQUENCE</scope>
</reference>
<evidence type="ECO:0000256" key="4">
    <source>
        <dbReference type="SAM" id="MobiDB-lite"/>
    </source>
</evidence>
<dbReference type="InterPro" id="IPR001547">
    <property type="entry name" value="Glyco_hydro_5"/>
</dbReference>
<dbReference type="InterPro" id="IPR017853">
    <property type="entry name" value="GH"/>
</dbReference>
<dbReference type="EMBL" id="JQ844188">
    <property type="protein sequence ID" value="AGS52284.1"/>
    <property type="molecule type" value="Genomic_DNA"/>
</dbReference>
<feature type="domain" description="Glycoside hydrolase family 5" evidence="5">
    <location>
        <begin position="1"/>
        <end position="177"/>
    </location>
</feature>
<dbReference type="Pfam" id="PF00150">
    <property type="entry name" value="Cellulase"/>
    <property type="match status" value="1"/>
</dbReference>
<dbReference type="Gene3D" id="3.20.20.80">
    <property type="entry name" value="Glycosidases"/>
    <property type="match status" value="1"/>
</dbReference>
<evidence type="ECO:0000256" key="2">
    <source>
        <dbReference type="ARBA" id="ARBA00023295"/>
    </source>
</evidence>
<name>A0A806KH08_9BACT</name>
<organism evidence="6">
    <name type="scientific">uncultured bacterium contig00061</name>
    <dbReference type="NCBI Taxonomy" id="1181544"/>
    <lineage>
        <taxon>Bacteria</taxon>
        <taxon>environmental samples</taxon>
    </lineage>
</organism>
<keyword evidence="1 3" id="KW-0378">Hydrolase</keyword>
<feature type="region of interest" description="Disordered" evidence="4">
    <location>
        <begin position="1"/>
        <end position="22"/>
    </location>
</feature>
<protein>
    <submittedName>
        <fullName evidence="6">Glycoside hydrolase family 5</fullName>
    </submittedName>
</protein>
<evidence type="ECO:0000256" key="1">
    <source>
        <dbReference type="ARBA" id="ARBA00022801"/>
    </source>
</evidence>
<proteinExistence type="inferred from homology"/>
<evidence type="ECO:0000259" key="5">
    <source>
        <dbReference type="Pfam" id="PF00150"/>
    </source>
</evidence>
<sequence length="514" mass="55278">MNEPRTRNIPEGTSPNEWSGGTAEERANLNKYYQAFVDTVRTSGGNNDKRILMINTYGAFSGAVAVNAVVLPTDTVANKLIVTIHGYVPYNFAYPESTTTWSSSNPSDTDPVLGVFQPAYDKFVSQGVPVIIGEFGTVDTNHDGTTNVLADRAAYTEYYVSQAKAKGIKCVIFDNGIHIYSAEDNTVEVFGLLNRTDNTWRLPEIIAALMRGADADVSTPTPPTTITGNLGNYRFGTNDGVNYTNYDQAVWELTPTQVTTAQSAGAKLVLQLSGAPSARLDLVWQNPDTESYWNEKGILGENGNILNGSSVTWNANTLTINLDANTVEDYADTFTSAASLNLIIVYYGGSSVNDLGIVSANLVAEGGGANVITNPAPSVYGEENQTITSISDGVVSVNNPAGTNTGAGFSYEFPSDWATYTTVTIDYTLTITAGTAAKVTLKSGKNSYEGDIELNGVQYSQYQDFTGTGGTLVLQTVWFDDTKMDTPGISFQVNNYELAADMTFTFKVNSLTFE</sequence>
<dbReference type="AlphaFoldDB" id="A0A806KH08"/>
<dbReference type="SUPFAM" id="SSF51445">
    <property type="entry name" value="(Trans)glycosidases"/>
    <property type="match status" value="1"/>
</dbReference>
<evidence type="ECO:0000256" key="3">
    <source>
        <dbReference type="RuleBase" id="RU361153"/>
    </source>
</evidence>
<keyword evidence="2 3" id="KW-0326">Glycosidase</keyword>
<dbReference type="GO" id="GO:0004553">
    <property type="term" value="F:hydrolase activity, hydrolyzing O-glycosyl compounds"/>
    <property type="evidence" value="ECO:0007669"/>
    <property type="project" value="InterPro"/>
</dbReference>
<comment type="similarity">
    <text evidence="3">Belongs to the glycosyl hydrolase 5 (cellulase A) family.</text>
</comment>
<accession>A0A806KH08</accession>